<reference evidence="1" key="2">
    <citation type="submission" date="2023-03" db="EMBL/GenBank/DDBJ databases">
        <authorList>
            <person name="Inwood S.N."/>
            <person name="Skelly J.G."/>
            <person name="Guhlin J."/>
            <person name="Harrop T.W.R."/>
            <person name="Goldson S.G."/>
            <person name="Dearden P.K."/>
        </authorList>
    </citation>
    <scope>NUCLEOTIDE SEQUENCE</scope>
    <source>
        <strain evidence="1">Irish</strain>
        <tissue evidence="1">Whole body</tissue>
    </source>
</reference>
<name>A0AA39KLK8_9HYME</name>
<sequence>MEIALVGAQYRNELLKRSNINEFRKQKELRKLAEENNSLLQLYCNLKRQLELMNEQRHPGTVSNSSDSLAANNSAIPGHDDWICVPRTFKNFLMVD</sequence>
<keyword evidence="2" id="KW-1185">Reference proteome</keyword>
<dbReference type="Proteomes" id="UP001168990">
    <property type="component" value="Unassembled WGS sequence"/>
</dbReference>
<organism evidence="1 2">
    <name type="scientific">Microctonus aethiopoides</name>
    <dbReference type="NCBI Taxonomy" id="144406"/>
    <lineage>
        <taxon>Eukaryota</taxon>
        <taxon>Metazoa</taxon>
        <taxon>Ecdysozoa</taxon>
        <taxon>Arthropoda</taxon>
        <taxon>Hexapoda</taxon>
        <taxon>Insecta</taxon>
        <taxon>Pterygota</taxon>
        <taxon>Neoptera</taxon>
        <taxon>Endopterygota</taxon>
        <taxon>Hymenoptera</taxon>
        <taxon>Apocrita</taxon>
        <taxon>Ichneumonoidea</taxon>
        <taxon>Braconidae</taxon>
        <taxon>Euphorinae</taxon>
        <taxon>Microctonus</taxon>
    </lineage>
</organism>
<dbReference type="EMBL" id="JAQQBS010001422">
    <property type="protein sequence ID" value="KAK0166013.1"/>
    <property type="molecule type" value="Genomic_DNA"/>
</dbReference>
<gene>
    <name evidence="1" type="ORF">PV328_004473</name>
</gene>
<evidence type="ECO:0000313" key="1">
    <source>
        <dbReference type="EMBL" id="KAK0166013.1"/>
    </source>
</evidence>
<accession>A0AA39KLK8</accession>
<evidence type="ECO:0000313" key="2">
    <source>
        <dbReference type="Proteomes" id="UP001168990"/>
    </source>
</evidence>
<reference evidence="1" key="1">
    <citation type="journal article" date="2023" name="bioRxiv">
        <title>Scaffold-level genome assemblies of two parasitoid biocontrol wasps reveal the parthenogenesis mechanism and an associated novel virus.</title>
        <authorList>
            <person name="Inwood S."/>
            <person name="Skelly J."/>
            <person name="Guhlin J."/>
            <person name="Harrop T."/>
            <person name="Goldson S."/>
            <person name="Dearden P."/>
        </authorList>
    </citation>
    <scope>NUCLEOTIDE SEQUENCE</scope>
    <source>
        <strain evidence="1">Irish</strain>
        <tissue evidence="1">Whole body</tissue>
    </source>
</reference>
<comment type="caution">
    <text evidence="1">The sequence shown here is derived from an EMBL/GenBank/DDBJ whole genome shotgun (WGS) entry which is preliminary data.</text>
</comment>
<protein>
    <submittedName>
        <fullName evidence="1">Uncharacterized protein</fullName>
    </submittedName>
</protein>
<dbReference type="AlphaFoldDB" id="A0AA39KLK8"/>
<proteinExistence type="predicted"/>